<protein>
    <submittedName>
        <fullName evidence="1">Uncharacterized protein</fullName>
    </submittedName>
</protein>
<dbReference type="Proteomes" id="UP001163046">
    <property type="component" value="Unassembled WGS sequence"/>
</dbReference>
<evidence type="ECO:0000313" key="1">
    <source>
        <dbReference type="EMBL" id="KAJ7373224.1"/>
    </source>
</evidence>
<dbReference type="EMBL" id="MU826831">
    <property type="protein sequence ID" value="KAJ7373224.1"/>
    <property type="molecule type" value="Genomic_DNA"/>
</dbReference>
<sequence>MALNGPHSALTTNTGTKLRLSFNKLQGLSSRSGSSIRQQVMCELKHKFKTVSEAEDALGITVESYMEESPGRPAGLSDDSQQLSVSPALLGKMKSLAASQISDLEGLAASLAQGKRRFLCNCGY</sequence>
<name>A0A9W9Z4L4_9CNID</name>
<accession>A0A9W9Z4L4</accession>
<reference evidence="1" key="1">
    <citation type="submission" date="2023-01" db="EMBL/GenBank/DDBJ databases">
        <title>Genome assembly of the deep-sea coral Lophelia pertusa.</title>
        <authorList>
            <person name="Herrera S."/>
            <person name="Cordes E."/>
        </authorList>
    </citation>
    <scope>NUCLEOTIDE SEQUENCE</scope>
    <source>
        <strain evidence="1">USNM1676648</strain>
        <tissue evidence="1">Polyp</tissue>
    </source>
</reference>
<proteinExistence type="predicted"/>
<gene>
    <name evidence="1" type="ORF">OS493_012811</name>
</gene>
<comment type="caution">
    <text evidence="1">The sequence shown here is derived from an EMBL/GenBank/DDBJ whole genome shotgun (WGS) entry which is preliminary data.</text>
</comment>
<evidence type="ECO:0000313" key="2">
    <source>
        <dbReference type="Proteomes" id="UP001163046"/>
    </source>
</evidence>
<keyword evidence="2" id="KW-1185">Reference proteome</keyword>
<dbReference type="AlphaFoldDB" id="A0A9W9Z4L4"/>
<organism evidence="1 2">
    <name type="scientific">Desmophyllum pertusum</name>
    <dbReference type="NCBI Taxonomy" id="174260"/>
    <lineage>
        <taxon>Eukaryota</taxon>
        <taxon>Metazoa</taxon>
        <taxon>Cnidaria</taxon>
        <taxon>Anthozoa</taxon>
        <taxon>Hexacorallia</taxon>
        <taxon>Scleractinia</taxon>
        <taxon>Caryophylliina</taxon>
        <taxon>Caryophylliidae</taxon>
        <taxon>Desmophyllum</taxon>
    </lineage>
</organism>